<comment type="caution">
    <text evidence="4">The sequence shown here is derived from an EMBL/GenBank/DDBJ whole genome shotgun (WGS) entry which is preliminary data.</text>
</comment>
<keyword evidence="1" id="KW-0677">Repeat</keyword>
<dbReference type="PROSITE" id="PS51272">
    <property type="entry name" value="SLH"/>
    <property type="match status" value="2"/>
</dbReference>
<reference evidence="4" key="2">
    <citation type="submission" date="2021-04" db="EMBL/GenBank/DDBJ databases">
        <authorList>
            <person name="Gilroy R."/>
        </authorList>
    </citation>
    <scope>NUCLEOTIDE SEQUENCE</scope>
    <source>
        <strain evidence="4">5790</strain>
    </source>
</reference>
<feature type="domain" description="SLH" evidence="3">
    <location>
        <begin position="289"/>
        <end position="352"/>
    </location>
</feature>
<evidence type="ECO:0000259" key="3">
    <source>
        <dbReference type="PROSITE" id="PS51272"/>
    </source>
</evidence>
<dbReference type="GO" id="GO:0008745">
    <property type="term" value="F:N-acetylmuramoyl-L-alanine amidase activity"/>
    <property type="evidence" value="ECO:0007669"/>
    <property type="project" value="InterPro"/>
</dbReference>
<accession>A0A9D1PR62</accession>
<dbReference type="PANTHER" id="PTHR30404">
    <property type="entry name" value="N-ACETYLMURAMOYL-L-ALANINE AMIDASE"/>
    <property type="match status" value="1"/>
</dbReference>
<dbReference type="SUPFAM" id="SSF53187">
    <property type="entry name" value="Zn-dependent exopeptidases"/>
    <property type="match status" value="1"/>
</dbReference>
<dbReference type="PANTHER" id="PTHR30404:SF0">
    <property type="entry name" value="N-ACETYLMURAMOYL-L-ALANINE AMIDASE AMIC"/>
    <property type="match status" value="1"/>
</dbReference>
<dbReference type="Pfam" id="PF00395">
    <property type="entry name" value="SLH"/>
    <property type="match status" value="3"/>
</dbReference>
<dbReference type="GO" id="GO:0030288">
    <property type="term" value="C:outer membrane-bounded periplasmic space"/>
    <property type="evidence" value="ECO:0007669"/>
    <property type="project" value="TreeGrafter"/>
</dbReference>
<dbReference type="GO" id="GO:0009253">
    <property type="term" value="P:peptidoglycan catabolic process"/>
    <property type="evidence" value="ECO:0007669"/>
    <property type="project" value="InterPro"/>
</dbReference>
<evidence type="ECO:0000256" key="2">
    <source>
        <dbReference type="ARBA" id="ARBA00022801"/>
    </source>
</evidence>
<dbReference type="InterPro" id="IPR001119">
    <property type="entry name" value="SLH_dom"/>
</dbReference>
<feature type="domain" description="SLH" evidence="3">
    <location>
        <begin position="227"/>
        <end position="288"/>
    </location>
</feature>
<organism evidence="4 5">
    <name type="scientific">Candidatus Monoglobus merdigallinarum</name>
    <dbReference type="NCBI Taxonomy" id="2838698"/>
    <lineage>
        <taxon>Bacteria</taxon>
        <taxon>Bacillati</taxon>
        <taxon>Bacillota</taxon>
        <taxon>Clostridia</taxon>
        <taxon>Monoglobales</taxon>
        <taxon>Monoglobaceae</taxon>
        <taxon>Monoglobus</taxon>
    </lineage>
</organism>
<keyword evidence="2" id="KW-0378">Hydrolase</keyword>
<dbReference type="Pfam" id="PF01520">
    <property type="entry name" value="Amidase_3"/>
    <property type="match status" value="1"/>
</dbReference>
<gene>
    <name evidence="4" type="ORF">H9900_01030</name>
</gene>
<evidence type="ECO:0000256" key="1">
    <source>
        <dbReference type="ARBA" id="ARBA00022737"/>
    </source>
</evidence>
<dbReference type="InterPro" id="IPR050695">
    <property type="entry name" value="N-acetylmuramoyl_amidase_3"/>
</dbReference>
<evidence type="ECO:0000313" key="4">
    <source>
        <dbReference type="EMBL" id="HIV85375.1"/>
    </source>
</evidence>
<evidence type="ECO:0000313" key="5">
    <source>
        <dbReference type="Proteomes" id="UP000824162"/>
    </source>
</evidence>
<dbReference type="Proteomes" id="UP000824162">
    <property type="component" value="Unassembled WGS sequence"/>
</dbReference>
<dbReference type="Gene3D" id="3.40.630.40">
    <property type="entry name" value="Zn-dependent exopeptidases"/>
    <property type="match status" value="1"/>
</dbReference>
<reference evidence="4" key="1">
    <citation type="journal article" date="2021" name="PeerJ">
        <title>Extensive microbial diversity within the chicken gut microbiome revealed by metagenomics and culture.</title>
        <authorList>
            <person name="Gilroy R."/>
            <person name="Ravi A."/>
            <person name="Getino M."/>
            <person name="Pursley I."/>
            <person name="Horton D.L."/>
            <person name="Alikhan N.F."/>
            <person name="Baker D."/>
            <person name="Gharbi K."/>
            <person name="Hall N."/>
            <person name="Watson M."/>
            <person name="Adriaenssens E.M."/>
            <person name="Foster-Nyarko E."/>
            <person name="Jarju S."/>
            <person name="Secka A."/>
            <person name="Antonio M."/>
            <person name="Oren A."/>
            <person name="Chaudhuri R.R."/>
            <person name="La Ragione R."/>
            <person name="Hildebrand F."/>
            <person name="Pallen M.J."/>
        </authorList>
    </citation>
    <scope>NUCLEOTIDE SEQUENCE</scope>
    <source>
        <strain evidence="4">5790</strain>
    </source>
</reference>
<name>A0A9D1PR62_9FIRM</name>
<dbReference type="AlphaFoldDB" id="A0A9D1PR62"/>
<dbReference type="InterPro" id="IPR002508">
    <property type="entry name" value="MurNAc-LAA_cat"/>
</dbReference>
<sequence length="438" mass="48607">MQNYRLNFLAALFVSAAVLVGVSLFAGSNVYADGQVNVVIDPGHGGTDYGGTSVGGLEFQEKSLTFKLAQYLQFELRRYDGISVNLTRYADYHMTSVERAEYAQRVGADIVISLHFNTASDRTYHGASVCASGLWEYTQPDLGYSILGELSQLGIDTSAGVFTKASGTGNMWWDGQRLADYSAVMRECAYRDIPLISVYHCYLTSYDDLIYYNTDIALRRMAQADAAGIAAYYGLSLDESGNSVERTYDEAYMNGYEDGTFRPSGTITRAEAATMLAKLSDSYDPNTVYETSLSDVPTWAWYYNYVAFMNSLGFVTGDVYGTFRPDDNMTKAEFAILACRYLGLQPSGESGFYDCQGHMADGYIAALRNNGYVGGDENGMFHPNEDMIRSSVVMMMNRILGRYPACTTYKENPFSDITPDFWAYENILEAAVPHEVSR</sequence>
<dbReference type="CDD" id="cd02696">
    <property type="entry name" value="MurNAc-LAA"/>
    <property type="match status" value="1"/>
</dbReference>
<protein>
    <submittedName>
        <fullName evidence="4">S-layer homology domain-containing protein</fullName>
    </submittedName>
</protein>
<proteinExistence type="predicted"/>
<dbReference type="EMBL" id="DXIJ01000019">
    <property type="protein sequence ID" value="HIV85375.1"/>
    <property type="molecule type" value="Genomic_DNA"/>
</dbReference>